<dbReference type="AlphaFoldDB" id="A0A6N8HXN4"/>
<evidence type="ECO:0000313" key="5">
    <source>
        <dbReference type="Proteomes" id="UP000515909"/>
    </source>
</evidence>
<dbReference type="PROSITE" id="PS51832">
    <property type="entry name" value="HD_GYP"/>
    <property type="match status" value="1"/>
</dbReference>
<dbReference type="EMBL" id="VWXL01000046">
    <property type="protein sequence ID" value="MVB10614.1"/>
    <property type="molecule type" value="Genomic_DNA"/>
</dbReference>
<protein>
    <submittedName>
        <fullName evidence="2">3'3'-cGAMP-specific phosphodiesterase 1</fullName>
        <ecNumber evidence="2">3.1.4.-</ecNumber>
    </submittedName>
    <submittedName>
        <fullName evidence="3">HD domain-containing protein</fullName>
    </submittedName>
</protein>
<reference evidence="3 5" key="2">
    <citation type="submission" date="2020-08" db="EMBL/GenBank/DDBJ databases">
        <title>The isolate Caproiciproducens sp. 7D4C2 produces n-caproate at mildly acidic conditions from hexoses: genome and rBOX comparison with related strains and chain-elongating bacteria.</title>
        <authorList>
            <person name="Esquivel-Elizondo S."/>
            <person name="Bagci C."/>
            <person name="Temovska M."/>
            <person name="Jeon B.S."/>
            <person name="Bessarab I."/>
            <person name="Williams R.B.H."/>
            <person name="Huson D.H."/>
            <person name="Angenent L.T."/>
        </authorList>
    </citation>
    <scope>NUCLEOTIDE SEQUENCE [LARGE SCALE GENOMIC DNA]</scope>
    <source>
        <strain evidence="3 5">7D4C2</strain>
    </source>
</reference>
<accession>A0A7G8TDF0</accession>
<dbReference type="Gene3D" id="1.10.3210.10">
    <property type="entry name" value="Hypothetical protein af1432"/>
    <property type="match status" value="2"/>
</dbReference>
<dbReference type="PANTHER" id="PTHR45228">
    <property type="entry name" value="CYCLIC DI-GMP PHOSPHODIESTERASE TM_0186-RELATED"/>
    <property type="match status" value="1"/>
</dbReference>
<dbReference type="Proteomes" id="UP000515909">
    <property type="component" value="Chromosome"/>
</dbReference>
<dbReference type="InterPro" id="IPR052020">
    <property type="entry name" value="Cyclic_di-GMP/3'3'-cGAMP_PDE"/>
</dbReference>
<evidence type="ECO:0000313" key="3">
    <source>
        <dbReference type="EMBL" id="QNK41641.1"/>
    </source>
</evidence>
<feature type="domain" description="HD-GYP" evidence="1">
    <location>
        <begin position="207"/>
        <end position="391"/>
    </location>
</feature>
<dbReference type="SMART" id="SM00471">
    <property type="entry name" value="HDc"/>
    <property type="match status" value="2"/>
</dbReference>
<dbReference type="InterPro" id="IPR037522">
    <property type="entry name" value="HD_GYP_dom"/>
</dbReference>
<organism evidence="2 4">
    <name type="scientific">Caproicibacter fermentans</name>
    <dbReference type="NCBI Taxonomy" id="2576756"/>
    <lineage>
        <taxon>Bacteria</taxon>
        <taxon>Bacillati</taxon>
        <taxon>Bacillota</taxon>
        <taxon>Clostridia</taxon>
        <taxon>Eubacteriales</taxon>
        <taxon>Acutalibacteraceae</taxon>
        <taxon>Caproicibacter</taxon>
    </lineage>
</organism>
<reference evidence="2 4" key="1">
    <citation type="submission" date="2019-09" db="EMBL/GenBank/DDBJ databases">
        <title>Genome sequence of Clostridium sp. EA1.</title>
        <authorList>
            <person name="Poehlein A."/>
            <person name="Bengelsdorf F.R."/>
            <person name="Daniel R."/>
        </authorList>
    </citation>
    <scope>NUCLEOTIDE SEQUENCE [LARGE SCALE GENOMIC DNA]</scope>
    <source>
        <strain evidence="2 4">EA1</strain>
    </source>
</reference>
<dbReference type="EC" id="3.1.4.-" evidence="2"/>
<keyword evidence="2" id="KW-0378">Hydrolase</keyword>
<evidence type="ECO:0000313" key="4">
    <source>
        <dbReference type="Proteomes" id="UP000469440"/>
    </source>
</evidence>
<evidence type="ECO:0000259" key="1">
    <source>
        <dbReference type="PROSITE" id="PS51832"/>
    </source>
</evidence>
<dbReference type="Proteomes" id="UP000469440">
    <property type="component" value="Unassembled WGS sequence"/>
</dbReference>
<sequence length="391" mass="44950">MRINVNEFLISLSRTLDFAEKGVLRNNYNHGMRVAYIAGRIALSLSMPDENLFDLISFSLLHDNGVMKALLDSPSREKFNTETNPAHCVEGEKNIAAFPFLNREKNVILYHHEHYDGSGFFGISGRDIPLYSRVISLADRVAIRYAYGYTSDTIIAQINREARIFDPVVREAFLEMSRYMEFWLGMDDMFVQSSLVSMLPKVSRELDFQKIRTISQIFSNIIDAKSPFTGSHSRGISEKVGMICQYYEFDDTTYWKMRIAADLHDLGKLAVPNEILDKPGKLDVKEFRVIQSHPYYTRKVLEMINGFEDITEWASNHHEKLNGTGYPYGFGEDRLDFNSRILACVDIYQALTEDRPYRRGLSHEDAIRIMEDMAGNHLIESAVVEDINSIF</sequence>
<dbReference type="RefSeq" id="WP_066647862.1">
    <property type="nucleotide sequence ID" value="NZ_CP060286.1"/>
</dbReference>
<dbReference type="GO" id="GO:0016787">
    <property type="term" value="F:hydrolase activity"/>
    <property type="evidence" value="ECO:0007669"/>
    <property type="project" value="UniProtKB-KW"/>
</dbReference>
<name>A0A6N8HXN4_9FIRM</name>
<dbReference type="PANTHER" id="PTHR45228:SF5">
    <property type="entry name" value="CYCLIC DI-GMP PHOSPHODIESTERASE VC_1348-RELATED"/>
    <property type="match status" value="1"/>
</dbReference>
<dbReference type="CDD" id="cd00077">
    <property type="entry name" value="HDc"/>
    <property type="match status" value="2"/>
</dbReference>
<proteinExistence type="predicted"/>
<gene>
    <name evidence="2" type="ORF">CAFE_13090</name>
    <name evidence="3" type="ORF">HCR03_05130</name>
</gene>
<dbReference type="InterPro" id="IPR003607">
    <property type="entry name" value="HD/PDEase_dom"/>
</dbReference>
<dbReference type="KEGG" id="cfem:HCR03_05130"/>
<dbReference type="OrthoDB" id="9804747at2"/>
<dbReference type="Pfam" id="PF13487">
    <property type="entry name" value="HD_5"/>
    <property type="match status" value="2"/>
</dbReference>
<accession>A0A6N8HXN4</accession>
<evidence type="ECO:0000313" key="2">
    <source>
        <dbReference type="EMBL" id="MVB10614.1"/>
    </source>
</evidence>
<keyword evidence="4" id="KW-1185">Reference proteome</keyword>
<dbReference type="EMBL" id="CP060286">
    <property type="protein sequence ID" value="QNK41641.1"/>
    <property type="molecule type" value="Genomic_DNA"/>
</dbReference>
<dbReference type="SUPFAM" id="SSF109604">
    <property type="entry name" value="HD-domain/PDEase-like"/>
    <property type="match status" value="2"/>
</dbReference>